<comment type="caution">
    <text evidence="1">The sequence shown here is derived from an EMBL/GenBank/DDBJ whole genome shotgun (WGS) entry which is preliminary data.</text>
</comment>
<protein>
    <submittedName>
        <fullName evidence="1">Uncharacterized protein</fullName>
    </submittedName>
</protein>
<dbReference type="EMBL" id="VMSD01000021">
    <property type="protein sequence ID" value="KAF0835674.1"/>
    <property type="molecule type" value="Genomic_DNA"/>
</dbReference>
<sequence>MMEQGWVVGIRGEAGEPPRVWLPIGDGTMETRDEAEEMAAEMRQIRPDTDWCVYEVRTPQD</sequence>
<keyword evidence="2" id="KW-1185">Reference proteome</keyword>
<name>A0ABQ6YE16_9NOCA</name>
<evidence type="ECO:0000313" key="2">
    <source>
        <dbReference type="Proteomes" id="UP000798951"/>
    </source>
</evidence>
<gene>
    <name evidence="1" type="ORF">FNL39_1215</name>
</gene>
<dbReference type="Proteomes" id="UP000798951">
    <property type="component" value="Unassembled WGS sequence"/>
</dbReference>
<proteinExistence type="predicted"/>
<reference evidence="1 2" key="1">
    <citation type="submission" date="2019-07" db="EMBL/GenBank/DDBJ databases">
        <title>Genomic Encyclopedia of Type Strains, Phase IV (KMG-IV): sequencing the most valuable type-strain genomes for metagenomic binning, comparative biology and taxonomic classification.</title>
        <authorList>
            <person name="Goeker M."/>
        </authorList>
    </citation>
    <scope>NUCLEOTIDE SEQUENCE [LARGE SCALE GENOMIC DNA]</scope>
    <source>
        <strain evidence="1 2">DSM 44831</strain>
    </source>
</reference>
<evidence type="ECO:0000313" key="1">
    <source>
        <dbReference type="EMBL" id="KAF0835674.1"/>
    </source>
</evidence>
<organism evidence="1 2">
    <name type="scientific">Nocardia caishijiensis</name>
    <dbReference type="NCBI Taxonomy" id="184756"/>
    <lineage>
        <taxon>Bacteria</taxon>
        <taxon>Bacillati</taxon>
        <taxon>Actinomycetota</taxon>
        <taxon>Actinomycetes</taxon>
        <taxon>Mycobacteriales</taxon>
        <taxon>Nocardiaceae</taxon>
        <taxon>Nocardia</taxon>
    </lineage>
</organism>
<accession>A0ABQ6YE16</accession>